<evidence type="ECO:0000313" key="2">
    <source>
        <dbReference type="EMBL" id="QNO53966.1"/>
    </source>
</evidence>
<organism evidence="2">
    <name type="scientific">Candidatus Methanophagaceae archaeon ANME-1 ERB6</name>
    <dbReference type="NCBI Taxonomy" id="2759912"/>
    <lineage>
        <taxon>Archaea</taxon>
        <taxon>Methanobacteriati</taxon>
        <taxon>Methanobacteriota</taxon>
        <taxon>Stenosarchaea group</taxon>
        <taxon>Methanomicrobia</taxon>
        <taxon>Candidatus Methanophagales</taxon>
        <taxon>Candidatus Methanophagaceae</taxon>
    </lineage>
</organism>
<accession>A0A7G9Z132</accession>
<dbReference type="EMBL" id="MT631556">
    <property type="protein sequence ID" value="QNO53966.1"/>
    <property type="molecule type" value="Genomic_DNA"/>
</dbReference>
<gene>
    <name evidence="2" type="ORF">MMBEDHBC_00021</name>
</gene>
<dbReference type="PANTHER" id="PTHR47515">
    <property type="entry name" value="LOW CALCIUM RESPONSE LOCUS PROTEIN T"/>
    <property type="match status" value="1"/>
</dbReference>
<dbReference type="SUPFAM" id="SSF53098">
    <property type="entry name" value="Ribonuclease H-like"/>
    <property type="match status" value="1"/>
</dbReference>
<proteinExistence type="predicted"/>
<sequence length="411" mass="48635">MNIEEQERIDAVNRHIMGDRPTDICRDINRSKKWLFKWFDRFKTGEEEWYKSQSRAPKKHGRKTNEAIERVVVNIRKALMEGNEHESKYLGVCADAIRYRMEKLVFSKDEMPSVSTIKRIVKKHKLKVNKRERYKRVKSKKRYTILNPTRIDEMHQMDFVGPRFIRGYGAISSLNLIDVVRNQVHIEQYDSKSMDNVIGFLIQYWSNNPIPKYLQVDNGMCFIGDFRYPRRFSRFIRLCLYVGIEVVFIAPSSPWMNGSIENFNNWFGAKFWDKETFTSLENIRARSLHFVDQHNDLSAWKKKDKELKQIAPARLLKNAMGINLDKLPLTDGKIHFIRKVDNKAGINVLNEVFEVGKGFISEYVWATICLGKRKMGVYYRAQDWNAPALIKEFEYDVNERISPIRQDIWKT</sequence>
<dbReference type="InterPro" id="IPR009057">
    <property type="entry name" value="Homeodomain-like_sf"/>
</dbReference>
<reference evidence="2" key="1">
    <citation type="submission" date="2020-06" db="EMBL/GenBank/DDBJ databases">
        <title>Unique genomic features of the anaerobic methanotrophic archaea.</title>
        <authorList>
            <person name="Chadwick G.L."/>
            <person name="Skennerton C.T."/>
            <person name="Laso-Perez R."/>
            <person name="Leu A.O."/>
            <person name="Speth D.R."/>
            <person name="Yu H."/>
            <person name="Morgan-Lang C."/>
            <person name="Hatzenpichler R."/>
            <person name="Goudeau D."/>
            <person name="Malmstrom R."/>
            <person name="Brazelton W.J."/>
            <person name="Woyke T."/>
            <person name="Hallam S.J."/>
            <person name="Tyson G.W."/>
            <person name="Wegener G."/>
            <person name="Boetius A."/>
            <person name="Orphan V."/>
        </authorList>
    </citation>
    <scope>NUCLEOTIDE SEQUENCE</scope>
</reference>
<name>A0A7G9Z132_9EURY</name>
<protein>
    <recommendedName>
        <fullName evidence="1">Integrase catalytic domain-containing protein</fullName>
    </recommendedName>
</protein>
<dbReference type="GO" id="GO:0015074">
    <property type="term" value="P:DNA integration"/>
    <property type="evidence" value="ECO:0007669"/>
    <property type="project" value="InterPro"/>
</dbReference>
<dbReference type="InterPro" id="IPR001584">
    <property type="entry name" value="Integrase_cat-core"/>
</dbReference>
<dbReference type="PROSITE" id="PS50994">
    <property type="entry name" value="INTEGRASE"/>
    <property type="match status" value="1"/>
</dbReference>
<dbReference type="PANTHER" id="PTHR47515:SF2">
    <property type="entry name" value="INTEGRASE CORE DOMAIN PROTEIN"/>
    <property type="match status" value="1"/>
</dbReference>
<dbReference type="InterPro" id="IPR036397">
    <property type="entry name" value="RNaseH_sf"/>
</dbReference>
<evidence type="ECO:0000259" key="1">
    <source>
        <dbReference type="PROSITE" id="PS50994"/>
    </source>
</evidence>
<dbReference type="SUPFAM" id="SSF46689">
    <property type="entry name" value="Homeodomain-like"/>
    <property type="match status" value="1"/>
</dbReference>
<dbReference type="AlphaFoldDB" id="A0A7G9Z132"/>
<dbReference type="Gene3D" id="3.30.420.10">
    <property type="entry name" value="Ribonuclease H-like superfamily/Ribonuclease H"/>
    <property type="match status" value="1"/>
</dbReference>
<feature type="domain" description="Integrase catalytic" evidence="1">
    <location>
        <begin position="144"/>
        <end position="320"/>
    </location>
</feature>
<dbReference type="GO" id="GO:0003676">
    <property type="term" value="F:nucleic acid binding"/>
    <property type="evidence" value="ECO:0007669"/>
    <property type="project" value="InterPro"/>
</dbReference>
<dbReference type="InterPro" id="IPR012337">
    <property type="entry name" value="RNaseH-like_sf"/>
</dbReference>